<evidence type="ECO:0000259" key="5">
    <source>
        <dbReference type="Pfam" id="PF13458"/>
    </source>
</evidence>
<evidence type="ECO:0000256" key="4">
    <source>
        <dbReference type="SAM" id="Phobius"/>
    </source>
</evidence>
<organism evidence="6 7">
    <name type="scientific">Oceanibaculum indicum</name>
    <dbReference type="NCBI Taxonomy" id="526216"/>
    <lineage>
        <taxon>Bacteria</taxon>
        <taxon>Pseudomonadati</taxon>
        <taxon>Pseudomonadota</taxon>
        <taxon>Alphaproteobacteria</taxon>
        <taxon>Rhodospirillales</taxon>
        <taxon>Oceanibaculaceae</taxon>
        <taxon>Oceanibaculum</taxon>
    </lineage>
</organism>
<sequence>MRRVDSIASRLAGNWALVSWLLSALIVAAVAGMAAFLYLSPQGTDTALDGERFKIAVVYPDDPGSRQFLAGIRLAVEQVNAGNGLAGAQLDAAYVPEQPFTDRMKLTSVVERTLDLAGRIVADKDTMVVVGHGYSATAVPASAIYNRERRLFLATHATATSLSNLQFTNLFALQPNNADIARVMAHFAMSQGMRRFVLLSDNSGYGTETTKQFQSFIGQEGGEILYRGALSAEGRSIDDLLLFILDNNLFSVNEIDAFFIATNSMEDAGYFIRRARTLGLSIPILGPENLFATALEDVAGLANMHDVAAVSLYDEQSDSPVARQFLADFEARYGKRPDLLAAIGYDAIKLLDYIVDITGTRDTTKLEDKLRVMRYETPFEGATGMVSFDSNGLITDTDTFIVYHNGKNFEAVAKYRKPFAWHGSVTPPDSGRPSAIIKDYMR</sequence>
<evidence type="ECO:0000313" key="7">
    <source>
        <dbReference type="Proteomes" id="UP000277424"/>
    </source>
</evidence>
<dbReference type="EMBL" id="RBIG01000002">
    <property type="protein sequence ID" value="RKQ70075.1"/>
    <property type="molecule type" value="Genomic_DNA"/>
</dbReference>
<evidence type="ECO:0000256" key="2">
    <source>
        <dbReference type="ARBA" id="ARBA00022729"/>
    </source>
</evidence>
<name>A0A420WGK6_9PROT</name>
<dbReference type="Proteomes" id="UP000277424">
    <property type="component" value="Unassembled WGS sequence"/>
</dbReference>
<keyword evidence="3" id="KW-0029">Amino-acid transport</keyword>
<dbReference type="Pfam" id="PF13458">
    <property type="entry name" value="Peripla_BP_6"/>
    <property type="match status" value="1"/>
</dbReference>
<accession>A0A420WGK6</accession>
<keyword evidence="4" id="KW-1133">Transmembrane helix</keyword>
<evidence type="ECO:0000256" key="1">
    <source>
        <dbReference type="ARBA" id="ARBA00010062"/>
    </source>
</evidence>
<dbReference type="PANTHER" id="PTHR30483:SF6">
    <property type="entry name" value="PERIPLASMIC BINDING PROTEIN OF ABC TRANSPORTER FOR NATURAL AMINO ACIDS"/>
    <property type="match status" value="1"/>
</dbReference>
<comment type="caution">
    <text evidence="6">The sequence shown here is derived from an EMBL/GenBank/DDBJ whole genome shotgun (WGS) entry which is preliminary data.</text>
</comment>
<protein>
    <submittedName>
        <fullName evidence="6">Branched-chain amino acid transport system substrate-binding protein</fullName>
    </submittedName>
</protein>
<evidence type="ECO:0000313" key="6">
    <source>
        <dbReference type="EMBL" id="RKQ70075.1"/>
    </source>
</evidence>
<dbReference type="SUPFAM" id="SSF53822">
    <property type="entry name" value="Periplasmic binding protein-like I"/>
    <property type="match status" value="1"/>
</dbReference>
<dbReference type="OrthoDB" id="7346673at2"/>
<dbReference type="InterPro" id="IPR028082">
    <property type="entry name" value="Peripla_BP_I"/>
</dbReference>
<dbReference type="Gene3D" id="3.40.50.2300">
    <property type="match status" value="2"/>
</dbReference>
<dbReference type="RefSeq" id="WP_121219632.1">
    <property type="nucleotide sequence ID" value="NZ_RBIG01000002.1"/>
</dbReference>
<dbReference type="AlphaFoldDB" id="A0A420WGK6"/>
<gene>
    <name evidence="6" type="ORF">BCL74_2011</name>
</gene>
<reference evidence="6 7" key="1">
    <citation type="submission" date="2018-10" db="EMBL/GenBank/DDBJ databases">
        <title>Comparative analysis of microorganisms from saline springs in Andes Mountain Range, Colombia.</title>
        <authorList>
            <person name="Rubin E."/>
        </authorList>
    </citation>
    <scope>NUCLEOTIDE SEQUENCE [LARGE SCALE GENOMIC DNA]</scope>
    <source>
        <strain evidence="6 7">USBA 36</strain>
    </source>
</reference>
<feature type="transmembrane region" description="Helical" evidence="4">
    <location>
        <begin position="12"/>
        <end position="39"/>
    </location>
</feature>
<dbReference type="PANTHER" id="PTHR30483">
    <property type="entry name" value="LEUCINE-SPECIFIC-BINDING PROTEIN"/>
    <property type="match status" value="1"/>
</dbReference>
<comment type="similarity">
    <text evidence="1">Belongs to the leucine-binding protein family.</text>
</comment>
<evidence type="ECO:0000256" key="3">
    <source>
        <dbReference type="ARBA" id="ARBA00022970"/>
    </source>
</evidence>
<proteinExistence type="inferred from homology"/>
<dbReference type="InterPro" id="IPR028081">
    <property type="entry name" value="Leu-bd"/>
</dbReference>
<keyword evidence="4" id="KW-0472">Membrane</keyword>
<dbReference type="InterPro" id="IPR051010">
    <property type="entry name" value="BCAA_transport"/>
</dbReference>
<dbReference type="GO" id="GO:0006865">
    <property type="term" value="P:amino acid transport"/>
    <property type="evidence" value="ECO:0007669"/>
    <property type="project" value="UniProtKB-KW"/>
</dbReference>
<feature type="domain" description="Leucine-binding protein" evidence="5">
    <location>
        <begin position="64"/>
        <end position="386"/>
    </location>
</feature>
<keyword evidence="4" id="KW-0812">Transmembrane</keyword>
<keyword evidence="3" id="KW-0813">Transport</keyword>
<keyword evidence="2" id="KW-0732">Signal</keyword>